<feature type="compositionally biased region" description="Polar residues" evidence="1">
    <location>
        <begin position="201"/>
        <end position="224"/>
    </location>
</feature>
<feature type="compositionally biased region" description="Low complexity" evidence="1">
    <location>
        <begin position="237"/>
        <end position="247"/>
    </location>
</feature>
<dbReference type="EMBL" id="JABANP010000070">
    <property type="protein sequence ID" value="KAF4691819.1"/>
    <property type="molecule type" value="Genomic_DNA"/>
</dbReference>
<gene>
    <name evidence="3" type="ORF">FOZ60_014701</name>
</gene>
<evidence type="ECO:0000256" key="1">
    <source>
        <dbReference type="SAM" id="MobiDB-lite"/>
    </source>
</evidence>
<feature type="compositionally biased region" description="Basic and acidic residues" evidence="1">
    <location>
        <begin position="1241"/>
        <end position="1266"/>
    </location>
</feature>
<feature type="transmembrane region" description="Helical" evidence="2">
    <location>
        <begin position="583"/>
        <end position="606"/>
    </location>
</feature>
<feature type="transmembrane region" description="Helical" evidence="2">
    <location>
        <begin position="1613"/>
        <end position="1632"/>
    </location>
</feature>
<organism evidence="3 4">
    <name type="scientific">Perkinsus olseni</name>
    <name type="common">Perkinsus atlanticus</name>
    <dbReference type="NCBI Taxonomy" id="32597"/>
    <lineage>
        <taxon>Eukaryota</taxon>
        <taxon>Sar</taxon>
        <taxon>Alveolata</taxon>
        <taxon>Perkinsozoa</taxon>
        <taxon>Perkinsea</taxon>
        <taxon>Perkinsida</taxon>
        <taxon>Perkinsidae</taxon>
        <taxon>Perkinsus</taxon>
    </lineage>
</organism>
<feature type="region of interest" description="Disordered" evidence="1">
    <location>
        <begin position="200"/>
        <end position="381"/>
    </location>
</feature>
<evidence type="ECO:0000256" key="2">
    <source>
        <dbReference type="SAM" id="Phobius"/>
    </source>
</evidence>
<evidence type="ECO:0000313" key="4">
    <source>
        <dbReference type="Proteomes" id="UP000541610"/>
    </source>
</evidence>
<keyword evidence="2" id="KW-0812">Transmembrane</keyword>
<feature type="transmembrane region" description="Helical" evidence="2">
    <location>
        <begin position="1144"/>
        <end position="1168"/>
    </location>
</feature>
<feature type="transmembrane region" description="Helical" evidence="2">
    <location>
        <begin position="720"/>
        <end position="739"/>
    </location>
</feature>
<proteinExistence type="predicted"/>
<comment type="caution">
    <text evidence="3">The sequence shown here is derived from an EMBL/GenBank/DDBJ whole genome shotgun (WGS) entry which is preliminary data.</text>
</comment>
<reference evidence="3 4" key="1">
    <citation type="submission" date="2020-04" db="EMBL/GenBank/DDBJ databases">
        <title>Perkinsus olseni comparative genomics.</title>
        <authorList>
            <person name="Bogema D.R."/>
        </authorList>
    </citation>
    <scope>NUCLEOTIDE SEQUENCE [LARGE SCALE GENOMIC DNA]</scope>
    <source>
        <strain evidence="3">00978-12</strain>
    </source>
</reference>
<feature type="compositionally biased region" description="Basic and acidic residues" evidence="1">
    <location>
        <begin position="352"/>
        <end position="380"/>
    </location>
</feature>
<keyword evidence="2" id="KW-1133">Transmembrane helix</keyword>
<accession>A0A7J6P6R8</accession>
<name>A0A7J6P6R8_PEROL</name>
<keyword evidence="2" id="KW-0472">Membrane</keyword>
<feature type="transmembrane region" description="Helical" evidence="2">
    <location>
        <begin position="1678"/>
        <end position="1697"/>
    </location>
</feature>
<dbReference type="Gene3D" id="1.10.10.1070">
    <property type="entry name" value="Zinc finger, BED domain-containing"/>
    <property type="match status" value="1"/>
</dbReference>
<feature type="transmembrane region" description="Helical" evidence="2">
    <location>
        <begin position="2096"/>
        <end position="2117"/>
    </location>
</feature>
<sequence length="2226" mass="245913">MKIRVKDSRVVCKDFAVCSLCRTIFKCKKGNTSTLTRHLKACSGKRKDTPSVLHYIKDPTPLAGDQRGRLLEACVDLIVAQALPLTVTESVAFRKLIQLATDLGARNGRPFDADRSLPSAKAVSTAVKERYSKVKEEVKSRLKRQNRPLQMQFDAWKTYHKGEEVLATTVVLEKDENEGAEPVLIALRKLESGQGEDIADTLQTGHSAPSTGNMRTSAMPTTTTADHRHSAPSTGNMRTPAMPTTTTADHRHSASSTGNMRTPAMPTTTTADHRHSVSSTSNECCNAAGDNEDLGTDPVLRDVTAGGPEEPPRTPAASPGTIAQEQHWDDGKTVVSLTDPLHNLRQIPGGDEESRKEYLTKAEEEHDRKFEEEHTAEKSLKPKPKAWPIASFLVFRIPGAAIYLIVCAALAATIYTWSLAWIKSGETYPLFECPSASVVPHDVNVDGTFCQLTFSFDNITNYRAAAVGFQKDNGAGSTCWIPSRYQYEDCGPGHLCYVRCHAPVSCWLALNGPNGQPSPKPLTGNSTCAKTVKWGADENDYIDHGCTQTIYLQQDQRTTVPQTAIAVQPYCDFTSTVSPADIIGIRGLFLGVLVFLLTYIVAVLTIRTAFKRVMTTHAAELSILEPQMNDVREDMHSVVERRWCGLPVVAGPPHDFMDHNGPKFETGSLLELICLGELAVSSEVDGGTESSKKGDGKRRRDFVARGKILMVASRVRNQTAIMGISYLLLIVCIMCLVLLDQPMNYVEYSPRAFLDPIVHPDTRNSDQGVYAWLDVLAFSDYIIEFFVCTMLPMNSNTASTGISPPARDVELGAESSVHEEIVKTGSDAIFPDSMCAIVLLPGNGACTWNVDSRRNLVRCLTRLLDIGLPARQIFVVDCGSGLTPVDDTWRVIHTVVSPDINYSYLPENNRILGAYWANKIWIPYAGKKAAGESGVEIKSGNSGVFEPKSNGGSNSTFRYALVIDDIETVLPSGFDLHSLNLEETRPAAVHFPVTIDPRNRPSPDLARFADMRLLLESTHINFQAQFLGGALATQRGVSLWHRGTLDKVLYEHGTEPFRVSNLYAGLLMLRQRDDDTIQTAEQLAPETFGKSPYVDVGFQPRNLLEYVAQETEAAAPARFMMLYLRELLWVPSLTHLRSVIVKPFLFFIPILSGILDFLRPLILCSLVFRDPLALLVMIVVLVVFAWLLAALTLASDKKGDVTAGGPEEPSRTPAAPPGTIATVVSLTDPLHNLRQIPGGDEESRKKYLTKAEEERERKFEEEHTAEESLKPKPKAWPIASFLVFRIPGAAIYLIVCAALAATIYTWSLAWIKSGETYPLFECPSASVVPHDVNVDGTFCQLTFSFDNITNYRAAAVGFQKDNGAGSTCWIPSRYQYEDCGPGHLCYVRCHAPVSCWLALNGPNGQPSPKPLTGNSTCAKTVKWGADENDYIDHGCTQTIYLQQDQPTTVPQTAIAVQPYCDFTSTVSPADIIGIRGLFLGVLVFLLTYIVAVLTIRTAFKRVMTTHAAELSILESQMNDVREDMHSVVERRWCGLPVVAGPPHDFMDHNGPKFETGSLLELNTAAKPGKPPMTSADHKRRFASGSWRYRLRLMAGLRARKKAMVASRVRNQTAIMGISYLLLIVCIMCLVLLDQPMNYVEFSPRGFLDPIVHPDTRNSDQGVYAWLDVLAFSDYIIEFFVRLLPARVLGFGIASSFFKRRKERRSAEKGLHDAPHELNTASTGISPPARDVELGAESSVHEEIVKSGSDAIFPDSMCAIVLLPGNGACTWNVDSRRNLVRCLTRLLDIGLPARQIFVVDCGSGLTPVDDTWRVIHTVVSPDINYSYLPENNRILGAYWANKIWIPYAGKKAAGESGVEIKSGNSGVFEPKSNGGGNSTFRYALVIDDIETVLPSGFDLHSLNLEETRPAAVHFPVTIDPRNRPSPDLAKFADMRLLLESTHINFQAQFLGGALATQRGVSLWHRGTLDKVLYEHGTEPFRVSNLYAGLLMLRQRDEDTIQTAEQLAPETFGKSPYVDVGFQPRNLLEYVAQETEAAAPARFMMLYLRELLWVPSLTHLRSVVVKPFLFFIPILSGILDFLRPLILCSLVFRDPLALLVMIVVLVVFAWLLAALTLASDKRGLSRIRRPGTSYGIRGFLLHPFFQAINSFTRIAGHFVLLFGLNWQERALTGDENSLRVGLRVDDIRDIPPCPPSTEVDWFSVWKGAGPQGTGDHHHHHPDRQGSEE</sequence>
<protein>
    <submittedName>
        <fullName evidence="3">Uncharacterized protein</fullName>
    </submittedName>
</protein>
<evidence type="ECO:0000313" key="3">
    <source>
        <dbReference type="EMBL" id="KAF4691819.1"/>
    </source>
</evidence>
<feature type="region of interest" description="Disordered" evidence="1">
    <location>
        <begin position="1232"/>
        <end position="1266"/>
    </location>
</feature>
<feature type="transmembrane region" description="Helical" evidence="2">
    <location>
        <begin position="1472"/>
        <end position="1495"/>
    </location>
</feature>
<dbReference type="Proteomes" id="UP000541610">
    <property type="component" value="Unassembled WGS sequence"/>
</dbReference>
<feature type="region of interest" description="Disordered" evidence="1">
    <location>
        <begin position="1198"/>
        <end position="1218"/>
    </location>
</feature>
<dbReference type="SUPFAM" id="SSF140996">
    <property type="entry name" value="Hermes dimerisation domain"/>
    <property type="match status" value="1"/>
</dbReference>
<feature type="transmembrane region" description="Helical" evidence="2">
    <location>
        <begin position="401"/>
        <end position="422"/>
    </location>
</feature>
<feature type="region of interest" description="Disordered" evidence="1">
    <location>
        <begin position="1707"/>
        <end position="1727"/>
    </location>
</feature>
<feature type="transmembrane region" description="Helical" evidence="2">
    <location>
        <begin position="769"/>
        <end position="791"/>
    </location>
</feature>
<dbReference type="OrthoDB" id="447015at2759"/>
<feature type="transmembrane region" description="Helical" evidence="2">
    <location>
        <begin position="2066"/>
        <end position="2090"/>
    </location>
</feature>
<feature type="transmembrane region" description="Helical" evidence="2">
    <location>
        <begin position="1290"/>
        <end position="1311"/>
    </location>
</feature>
<feature type="transmembrane region" description="Helical" evidence="2">
    <location>
        <begin position="1174"/>
        <end position="1194"/>
    </location>
</feature>
<feature type="compositionally biased region" description="Low complexity" evidence="1">
    <location>
        <begin position="260"/>
        <end position="270"/>
    </location>
</feature>